<gene>
    <name evidence="1" type="ORF">HNQ96_003077</name>
</gene>
<protein>
    <submittedName>
        <fullName evidence="1">Uncharacterized protein</fullName>
    </submittedName>
</protein>
<dbReference type="AlphaFoldDB" id="A0A8E2BCQ5"/>
<dbReference type="EMBL" id="JACHGI010000005">
    <property type="protein sequence ID" value="MBB6467198.1"/>
    <property type="molecule type" value="Genomic_DNA"/>
</dbReference>
<name>A0A8E2BCQ5_9HYPH</name>
<dbReference type="Proteomes" id="UP000532373">
    <property type="component" value="Unassembled WGS sequence"/>
</dbReference>
<evidence type="ECO:0000313" key="2">
    <source>
        <dbReference type="Proteomes" id="UP000532373"/>
    </source>
</evidence>
<evidence type="ECO:0000313" key="1">
    <source>
        <dbReference type="EMBL" id="MBB6467198.1"/>
    </source>
</evidence>
<organism evidence="1 2">
    <name type="scientific">Aminobacter carboxidus</name>
    <dbReference type="NCBI Taxonomy" id="376165"/>
    <lineage>
        <taxon>Bacteria</taxon>
        <taxon>Pseudomonadati</taxon>
        <taxon>Pseudomonadota</taxon>
        <taxon>Alphaproteobacteria</taxon>
        <taxon>Hyphomicrobiales</taxon>
        <taxon>Phyllobacteriaceae</taxon>
        <taxon>Aminobacter</taxon>
    </lineage>
</organism>
<sequence length="38" mass="4080">MGADTPFLIRRVNSVFGGKMRRIINSLGGAMNSLGDAR</sequence>
<accession>A0A8E2BCQ5</accession>
<reference evidence="1 2" key="1">
    <citation type="submission" date="2020-08" db="EMBL/GenBank/DDBJ databases">
        <title>Genomic Encyclopedia of Type Strains, Phase IV (KMG-IV): sequencing the most valuable type-strain genomes for metagenomic binning, comparative biology and taxonomic classification.</title>
        <authorList>
            <person name="Goeker M."/>
        </authorList>
    </citation>
    <scope>NUCLEOTIDE SEQUENCE [LARGE SCALE GENOMIC DNA]</scope>
    <source>
        <strain evidence="1 2">DSM 17454</strain>
    </source>
</reference>
<proteinExistence type="predicted"/>
<comment type="caution">
    <text evidence="1">The sequence shown here is derived from an EMBL/GenBank/DDBJ whole genome shotgun (WGS) entry which is preliminary data.</text>
</comment>